<organism evidence="2 3">
    <name type="scientific">Tropilaelaps mercedesae</name>
    <dbReference type="NCBI Taxonomy" id="418985"/>
    <lineage>
        <taxon>Eukaryota</taxon>
        <taxon>Metazoa</taxon>
        <taxon>Ecdysozoa</taxon>
        <taxon>Arthropoda</taxon>
        <taxon>Chelicerata</taxon>
        <taxon>Arachnida</taxon>
        <taxon>Acari</taxon>
        <taxon>Parasitiformes</taxon>
        <taxon>Mesostigmata</taxon>
        <taxon>Gamasina</taxon>
        <taxon>Dermanyssoidea</taxon>
        <taxon>Laelapidae</taxon>
        <taxon>Tropilaelaps</taxon>
    </lineage>
</organism>
<feature type="chain" id="PRO_5012009052" description="Secreted protein" evidence="1">
    <location>
        <begin position="22"/>
        <end position="210"/>
    </location>
</feature>
<accession>A0A1V9Y2C5</accession>
<evidence type="ECO:0000256" key="1">
    <source>
        <dbReference type="SAM" id="SignalP"/>
    </source>
</evidence>
<dbReference type="AlphaFoldDB" id="A0A1V9Y2C5"/>
<protein>
    <recommendedName>
        <fullName evidence="4">Secreted protein</fullName>
    </recommendedName>
</protein>
<keyword evidence="3" id="KW-1185">Reference proteome</keyword>
<name>A0A1V9Y2C5_9ACAR</name>
<dbReference type="InParanoid" id="A0A1V9Y2C5"/>
<gene>
    <name evidence="2" type="ORF">BIW11_05423</name>
</gene>
<dbReference type="Proteomes" id="UP000192247">
    <property type="component" value="Unassembled WGS sequence"/>
</dbReference>
<evidence type="ECO:0008006" key="4">
    <source>
        <dbReference type="Google" id="ProtNLM"/>
    </source>
</evidence>
<keyword evidence="1" id="KW-0732">Signal</keyword>
<evidence type="ECO:0000313" key="2">
    <source>
        <dbReference type="EMBL" id="OQR79882.1"/>
    </source>
</evidence>
<dbReference type="EMBL" id="MNPL01000578">
    <property type="protein sequence ID" value="OQR79882.1"/>
    <property type="molecule type" value="Genomic_DNA"/>
</dbReference>
<sequence length="210" mass="23563">MMRISTLVILCMLHSGRLGDATEFGANAVRQVAGNDSATCSAVADWEFTDVDIRRASSYPVVPCAPSDRCIHEKCLTSHLAFPAVGNEVFAETLLVTHNQVVSSYQKSWLLSKGLNYMLDRMSQAEQRTLSLLLALEASVSLSVRQAARNRLQVSSELRNIVKISKNAAKRDQILDLVERSLVEGPLKFVKDFIRRYWEHFVNCLYEALE</sequence>
<reference evidence="2 3" key="1">
    <citation type="journal article" date="2017" name="Gigascience">
        <title>Draft genome of the honey bee ectoparasitic mite, Tropilaelaps mercedesae, is shaped by the parasitic life history.</title>
        <authorList>
            <person name="Dong X."/>
            <person name="Armstrong S.D."/>
            <person name="Xia D."/>
            <person name="Makepeace B.L."/>
            <person name="Darby A.C."/>
            <person name="Kadowaki T."/>
        </authorList>
    </citation>
    <scope>NUCLEOTIDE SEQUENCE [LARGE SCALE GENOMIC DNA]</scope>
    <source>
        <strain evidence="2">Wuxi-XJTLU</strain>
    </source>
</reference>
<proteinExistence type="predicted"/>
<feature type="signal peptide" evidence="1">
    <location>
        <begin position="1"/>
        <end position="21"/>
    </location>
</feature>
<comment type="caution">
    <text evidence="2">The sequence shown here is derived from an EMBL/GenBank/DDBJ whole genome shotgun (WGS) entry which is preliminary data.</text>
</comment>
<evidence type="ECO:0000313" key="3">
    <source>
        <dbReference type="Proteomes" id="UP000192247"/>
    </source>
</evidence>